<gene>
    <name evidence="3" type="ORF">K2173_025089</name>
</gene>
<dbReference type="InterPro" id="IPR036770">
    <property type="entry name" value="Ankyrin_rpt-contain_sf"/>
</dbReference>
<dbReference type="EMBL" id="JAIWQS010000009">
    <property type="protein sequence ID" value="KAJ8756277.1"/>
    <property type="molecule type" value="Genomic_DNA"/>
</dbReference>
<dbReference type="Proteomes" id="UP001159364">
    <property type="component" value="Linkage Group LG09"/>
</dbReference>
<keyword evidence="1" id="KW-0812">Transmembrane</keyword>
<evidence type="ECO:0000259" key="2">
    <source>
        <dbReference type="Pfam" id="PF13962"/>
    </source>
</evidence>
<feature type="transmembrane region" description="Helical" evidence="1">
    <location>
        <begin position="424"/>
        <end position="450"/>
    </location>
</feature>
<accession>A0AAV8SVE6</accession>
<feature type="domain" description="PGG" evidence="2">
    <location>
        <begin position="335"/>
        <end position="447"/>
    </location>
</feature>
<evidence type="ECO:0000313" key="4">
    <source>
        <dbReference type="Proteomes" id="UP001159364"/>
    </source>
</evidence>
<dbReference type="PANTHER" id="PTHR24177:SF329">
    <property type="entry name" value="ANKYRIN REPEAT PROTEIN"/>
    <property type="match status" value="1"/>
</dbReference>
<proteinExistence type="predicted"/>
<dbReference type="InterPro" id="IPR026961">
    <property type="entry name" value="PGG_dom"/>
</dbReference>
<feature type="transmembrane region" description="Helical" evidence="1">
    <location>
        <begin position="383"/>
        <end position="404"/>
    </location>
</feature>
<protein>
    <recommendedName>
        <fullName evidence="2">PGG domain-containing protein</fullName>
    </recommendedName>
</protein>
<dbReference type="Pfam" id="PF13962">
    <property type="entry name" value="PGG"/>
    <property type="match status" value="1"/>
</dbReference>
<feature type="transmembrane region" description="Helical" evidence="1">
    <location>
        <begin position="456"/>
        <end position="473"/>
    </location>
</feature>
<evidence type="ECO:0000256" key="1">
    <source>
        <dbReference type="SAM" id="Phobius"/>
    </source>
</evidence>
<dbReference type="AlphaFoldDB" id="A0AAV8SVE6"/>
<keyword evidence="1" id="KW-0472">Membrane</keyword>
<name>A0AAV8SVE6_9ROSI</name>
<keyword evidence="4" id="KW-1185">Reference proteome</keyword>
<organism evidence="3 4">
    <name type="scientific">Erythroxylum novogranatense</name>
    <dbReference type="NCBI Taxonomy" id="1862640"/>
    <lineage>
        <taxon>Eukaryota</taxon>
        <taxon>Viridiplantae</taxon>
        <taxon>Streptophyta</taxon>
        <taxon>Embryophyta</taxon>
        <taxon>Tracheophyta</taxon>
        <taxon>Spermatophyta</taxon>
        <taxon>Magnoliopsida</taxon>
        <taxon>eudicotyledons</taxon>
        <taxon>Gunneridae</taxon>
        <taxon>Pentapetalae</taxon>
        <taxon>rosids</taxon>
        <taxon>fabids</taxon>
        <taxon>Malpighiales</taxon>
        <taxon>Erythroxylaceae</taxon>
        <taxon>Erythroxylum</taxon>
    </lineage>
</organism>
<evidence type="ECO:0000313" key="3">
    <source>
        <dbReference type="EMBL" id="KAJ8756277.1"/>
    </source>
</evidence>
<dbReference type="PANTHER" id="PTHR24177">
    <property type="entry name" value="CASKIN"/>
    <property type="match status" value="1"/>
</dbReference>
<reference evidence="3 4" key="1">
    <citation type="submission" date="2021-09" db="EMBL/GenBank/DDBJ databases">
        <title>Genomic insights and catalytic innovation underlie evolution of tropane alkaloids biosynthesis.</title>
        <authorList>
            <person name="Wang Y.-J."/>
            <person name="Tian T."/>
            <person name="Huang J.-P."/>
            <person name="Huang S.-X."/>
        </authorList>
    </citation>
    <scope>NUCLEOTIDE SEQUENCE [LARGE SCALE GENOMIC DNA]</scope>
    <source>
        <strain evidence="3">KIB-2018</strain>
        <tissue evidence="3">Leaf</tissue>
    </source>
</reference>
<sequence length="500" mass="56513">MYELQTGGVNLADPSWIASFKFNFGDLSGLSEPPLVRMVWTGAICHFDVDNKRFSRMYAAIHRGNWKDLKHELEADPTPLTAKVSSRGHTLIHLAAIAGHEQVTEELAMLMNRSDLEVQDSFGATAFTYASVIRIQVPETVNDEFRIQGAQFSQVSPGSRKAPGGGLVWFILKLPGVKPIYEMKYMHVYALEILRCMCQKISLTKNSELPTGFVEDALAEAIRNGTFEHMIMAAVSYRQEKIYSLIYGIDSEKTNWIRVVDNFGNNMLHLAGMLAPPSRLARISGAALQMQRELQWFKEVETIVQPYHKNMQNMDGETPEQGFENSHKQLARDGEKWTKDTTKSCTVVVVLIITIMVTAIFTVPTSNNLENIKPSFSHRKAYLVFIISDSISLFAASYSVLMFLEILTSRYAQEDFLKSLPTKLIIGLSTLFFSVGSMMVSFCAILLIMLEGPLRLIVPIILLASLPFTRFILLRFPILVEIFIYTYGPGIFDKNKKRWY</sequence>
<feature type="transmembrane region" description="Helical" evidence="1">
    <location>
        <begin position="345"/>
        <end position="363"/>
    </location>
</feature>
<dbReference type="SUPFAM" id="SSF48403">
    <property type="entry name" value="Ankyrin repeat"/>
    <property type="match status" value="1"/>
</dbReference>
<dbReference type="GO" id="GO:0016020">
    <property type="term" value="C:membrane"/>
    <property type="evidence" value="ECO:0007669"/>
    <property type="project" value="TreeGrafter"/>
</dbReference>
<dbReference type="Gene3D" id="1.25.40.20">
    <property type="entry name" value="Ankyrin repeat-containing domain"/>
    <property type="match status" value="1"/>
</dbReference>
<keyword evidence="1" id="KW-1133">Transmembrane helix</keyword>
<comment type="caution">
    <text evidence="3">The sequence shown here is derived from an EMBL/GenBank/DDBJ whole genome shotgun (WGS) entry which is preliminary data.</text>
</comment>